<dbReference type="AlphaFoldDB" id="A0AAJ0DNH0"/>
<protein>
    <submittedName>
        <fullName evidence="1">Acyl-protein thioesterase</fullName>
    </submittedName>
</protein>
<evidence type="ECO:0000313" key="1">
    <source>
        <dbReference type="EMBL" id="KAK1495124.1"/>
    </source>
</evidence>
<dbReference type="EMBL" id="MPDP01000017">
    <property type="protein sequence ID" value="KAK1495124.1"/>
    <property type="molecule type" value="Genomic_DNA"/>
</dbReference>
<dbReference type="PANTHER" id="PTHR10655">
    <property type="entry name" value="LYSOPHOSPHOLIPASE-RELATED"/>
    <property type="match status" value="1"/>
</dbReference>
<dbReference type="InterPro" id="IPR029058">
    <property type="entry name" value="AB_hydrolase_fold"/>
</dbReference>
<comment type="caution">
    <text evidence="1">The sequence shown here is derived from an EMBL/GenBank/DDBJ whole genome shotgun (WGS) entry which is preliminary data.</text>
</comment>
<dbReference type="GO" id="GO:0052689">
    <property type="term" value="F:carboxylic ester hydrolase activity"/>
    <property type="evidence" value="ECO:0007669"/>
    <property type="project" value="TreeGrafter"/>
</dbReference>
<dbReference type="Proteomes" id="UP001239213">
    <property type="component" value="Unassembled WGS sequence"/>
</dbReference>
<reference evidence="1" key="1">
    <citation type="submission" date="2016-11" db="EMBL/GenBank/DDBJ databases">
        <title>The genome sequence of Colletotrichum cuscutae.</title>
        <authorList>
            <person name="Baroncelli R."/>
        </authorList>
    </citation>
    <scope>NUCLEOTIDE SEQUENCE</scope>
    <source>
        <strain evidence="1">IMI 304802</strain>
    </source>
</reference>
<keyword evidence="2" id="KW-1185">Reference proteome</keyword>
<dbReference type="GO" id="GO:0008474">
    <property type="term" value="F:palmitoyl-(protein) hydrolase activity"/>
    <property type="evidence" value="ECO:0007669"/>
    <property type="project" value="TreeGrafter"/>
</dbReference>
<dbReference type="PANTHER" id="PTHR10655:SF64">
    <property type="entry name" value="PHOSPHOLIPASE_CARBOXYLESTERASE_THIOESTERASE DOMAIN-CONTAINING PROTEIN"/>
    <property type="match status" value="1"/>
</dbReference>
<evidence type="ECO:0000313" key="2">
    <source>
        <dbReference type="Proteomes" id="UP001239213"/>
    </source>
</evidence>
<dbReference type="InterPro" id="IPR050565">
    <property type="entry name" value="LYPA1-2/EST-like"/>
</dbReference>
<gene>
    <name evidence="1" type="ORF">CCUS01_13515</name>
</gene>
<proteinExistence type="predicted"/>
<organism evidence="1 2">
    <name type="scientific">Colletotrichum cuscutae</name>
    <dbReference type="NCBI Taxonomy" id="1209917"/>
    <lineage>
        <taxon>Eukaryota</taxon>
        <taxon>Fungi</taxon>
        <taxon>Dikarya</taxon>
        <taxon>Ascomycota</taxon>
        <taxon>Pezizomycotina</taxon>
        <taxon>Sordariomycetes</taxon>
        <taxon>Hypocreomycetidae</taxon>
        <taxon>Glomerellales</taxon>
        <taxon>Glomerellaceae</taxon>
        <taxon>Colletotrichum</taxon>
        <taxon>Colletotrichum acutatum species complex</taxon>
    </lineage>
</organism>
<dbReference type="Gene3D" id="3.40.50.1820">
    <property type="entry name" value="alpha/beta hydrolase"/>
    <property type="match status" value="1"/>
</dbReference>
<dbReference type="GO" id="GO:0005737">
    <property type="term" value="C:cytoplasm"/>
    <property type="evidence" value="ECO:0007669"/>
    <property type="project" value="TreeGrafter"/>
</dbReference>
<name>A0AAJ0DNH0_9PEZI</name>
<accession>A0AAJ0DNH0</accession>
<sequence>MMLPLWVTPARSPLGPNPCPTFGQVYRSHQRSCPCKTLPRLLRPAELSVKVPRRMISNPIKEKLTKVPHDKLQQRSGSIEIAFLWDTVSRPRYVPVCLAFDRKPYSCQAYLHALVVVLLDTFKRPISIRDTIETGICLKSLHQAMVYLSLCPDLKIDFCKRWRCIWNQCPGVTFTSASSRMKVCLRQMKGQNNICNDNARLLYHRIQSLGRFRRLKAAPVGRPREALRPWWIPSGPIAERHLNPPVLPPSLTSQPRDNLTYSEKTLGIRSEPRLPLHTFPPPMIIPPLKQPHQQTIILLHGRGSSAKIFAPELLSVPLDNSTTSPGLNTCTFRDLLPHTRFVFPTAPRSRATIYRRAIINQWYDGSGDWEDTLLGHAKETVLFYILYWKMKPFGWAGRAVLRRLFACCCGGGRHSAVYWVCLGCHGGRKLSTGTLMAIRLRAGGGGAMRILGNEVGITVAELTPYATVDFKTYDGLDHCYSKDMLKDMIGFLGDIAPDYEASFGVNPIISFNLHENMAASNLHMASRERIFHHWSDFRIDNKACWKPAILVASR</sequence>